<dbReference type="InterPro" id="IPR050335">
    <property type="entry name" value="ERT1_acuK_gluconeogen_tf"/>
</dbReference>
<dbReference type="InterPro" id="IPR036864">
    <property type="entry name" value="Zn2-C6_fun-type_DNA-bd_sf"/>
</dbReference>
<comment type="similarity">
    <text evidence="2">Belongs to the ERT1/acuK family.</text>
</comment>
<dbReference type="Proteomes" id="UP000799428">
    <property type="component" value="Unassembled WGS sequence"/>
</dbReference>
<dbReference type="AlphaFoldDB" id="A0A6G1KLN2"/>
<evidence type="ECO:0000313" key="12">
    <source>
        <dbReference type="EMBL" id="KAF2713455.1"/>
    </source>
</evidence>
<keyword evidence="9" id="KW-0539">Nucleus</keyword>
<feature type="compositionally biased region" description="Basic and acidic residues" evidence="10">
    <location>
        <begin position="328"/>
        <end position="338"/>
    </location>
</feature>
<dbReference type="GO" id="GO:0000981">
    <property type="term" value="F:DNA-binding transcription factor activity, RNA polymerase II-specific"/>
    <property type="evidence" value="ECO:0007669"/>
    <property type="project" value="InterPro"/>
</dbReference>
<keyword evidence="6" id="KW-0805">Transcription regulation</keyword>
<feature type="domain" description="Zn(2)-C6 fungal-type" evidence="11">
    <location>
        <begin position="66"/>
        <end position="97"/>
    </location>
</feature>
<name>A0A6G1KLN2_9PLEO</name>
<evidence type="ECO:0000256" key="8">
    <source>
        <dbReference type="ARBA" id="ARBA00023163"/>
    </source>
</evidence>
<dbReference type="GO" id="GO:0005634">
    <property type="term" value="C:nucleus"/>
    <property type="evidence" value="ECO:0007669"/>
    <property type="project" value="UniProtKB-SubCell"/>
</dbReference>
<keyword evidence="13" id="KW-1185">Reference proteome</keyword>
<gene>
    <name evidence="12" type="ORF">K504DRAFT_138256</name>
</gene>
<dbReference type="InterPro" id="IPR001138">
    <property type="entry name" value="Zn2Cys6_DnaBD"/>
</dbReference>
<proteinExistence type="inferred from homology"/>
<protein>
    <submittedName>
        <fullName evidence="12">Transcription activator of gluconeogenesis</fullName>
    </submittedName>
</protein>
<dbReference type="GO" id="GO:0000977">
    <property type="term" value="F:RNA polymerase II transcription regulatory region sequence-specific DNA binding"/>
    <property type="evidence" value="ECO:0007669"/>
    <property type="project" value="TreeGrafter"/>
</dbReference>
<evidence type="ECO:0000256" key="4">
    <source>
        <dbReference type="ARBA" id="ARBA00022723"/>
    </source>
</evidence>
<dbReference type="InterPro" id="IPR056751">
    <property type="entry name" value="PAS_13"/>
</dbReference>
<feature type="compositionally biased region" description="Low complexity" evidence="10">
    <location>
        <begin position="549"/>
        <end position="564"/>
    </location>
</feature>
<evidence type="ECO:0000313" key="13">
    <source>
        <dbReference type="Proteomes" id="UP000799428"/>
    </source>
</evidence>
<feature type="region of interest" description="Disordered" evidence="10">
    <location>
        <begin position="305"/>
        <end position="414"/>
    </location>
</feature>
<evidence type="ECO:0000256" key="2">
    <source>
        <dbReference type="ARBA" id="ARBA00010855"/>
    </source>
</evidence>
<accession>A0A6G1KLN2</accession>
<feature type="compositionally biased region" description="Low complexity" evidence="10">
    <location>
        <begin position="351"/>
        <end position="361"/>
    </location>
</feature>
<feature type="compositionally biased region" description="Polar residues" evidence="10">
    <location>
        <begin position="39"/>
        <end position="51"/>
    </location>
</feature>
<evidence type="ECO:0000256" key="1">
    <source>
        <dbReference type="ARBA" id="ARBA00004123"/>
    </source>
</evidence>
<feature type="compositionally biased region" description="Polar residues" evidence="10">
    <location>
        <begin position="305"/>
        <end position="327"/>
    </location>
</feature>
<sequence>MSTPDAEDASPSPEYRSDPDDDMAVEQKSEPRDGDASPSLKTVNGQKSASNAKDPLRPRRKKARRACFACQRAHLTCGDERPCERCIKRSLHDSCVDGVRKKAKYLHDAPDGALMPGVGASYHHLNGGHQMPLPGQHPAAVSMAQQDNYYTQAPSSTYYASHPPQGHMPPQDGPIMGHFNHQQAPISPPYSQSNPAITSNVPSSGSQGPPPQMQQFAGPLFDPSDPALFNFDISSLNFGNHYGALELGMLGHMSSGAAETPPSENNMMHPNQTPGMYNPQMSYSENQNLPAHISFGSNRIPGTEWQNAHSRQGSLQVQTPHNTPTTTHLDHNGHRHDSLNGPHAYTIGNGPSSLSSASPASTDVNSYDNDNPLSAASFFAQSNQQHIQQRSPTVNRPHQDNRSNTVLQPIHSNSLRKRRRDTRWIYEDINKPFDHVRSFHWFVVLLKKKCTSKESLKKVMKSLEKYRPVLMSTAADLDTNDLVHSERNLQRSLLTLKEHQAELATPSILCRRTGEVVAMNAEFTQLTGWTSDILLGKAPNMNANTGFGPEQQSESSTQTNTTPNMTGQEPDDGRRPVNIIELMDERSALEWLEDFSNLAYGDPRGTTSRRVNMIRYRTVEDVARIEEAGKGNMAPNGRTAKHEPTIKQEGRHLQDGEVSMNNVVSKDGLMDCMITWLIKRDGFDLPMLVSMQVMPVL</sequence>
<dbReference type="OrthoDB" id="2538135at2759"/>
<organism evidence="12 13">
    <name type="scientific">Pleomassaria siparia CBS 279.74</name>
    <dbReference type="NCBI Taxonomy" id="1314801"/>
    <lineage>
        <taxon>Eukaryota</taxon>
        <taxon>Fungi</taxon>
        <taxon>Dikarya</taxon>
        <taxon>Ascomycota</taxon>
        <taxon>Pezizomycotina</taxon>
        <taxon>Dothideomycetes</taxon>
        <taxon>Pleosporomycetidae</taxon>
        <taxon>Pleosporales</taxon>
        <taxon>Pleomassariaceae</taxon>
        <taxon>Pleomassaria</taxon>
    </lineage>
</organism>
<dbReference type="PANTHER" id="PTHR47659:SF1">
    <property type="entry name" value="TRANSCRIPTION ACTIVATOR OF GLUCONEOGENESIS ERT1"/>
    <property type="match status" value="1"/>
</dbReference>
<dbReference type="Pfam" id="PF24990">
    <property type="entry name" value="PAS_13"/>
    <property type="match status" value="1"/>
</dbReference>
<keyword evidence="7" id="KW-0238">DNA-binding</keyword>
<reference evidence="12" key="1">
    <citation type="journal article" date="2020" name="Stud. Mycol.">
        <title>101 Dothideomycetes genomes: a test case for predicting lifestyles and emergence of pathogens.</title>
        <authorList>
            <person name="Haridas S."/>
            <person name="Albert R."/>
            <person name="Binder M."/>
            <person name="Bloem J."/>
            <person name="Labutti K."/>
            <person name="Salamov A."/>
            <person name="Andreopoulos B."/>
            <person name="Baker S."/>
            <person name="Barry K."/>
            <person name="Bills G."/>
            <person name="Bluhm B."/>
            <person name="Cannon C."/>
            <person name="Castanera R."/>
            <person name="Culley D."/>
            <person name="Daum C."/>
            <person name="Ezra D."/>
            <person name="Gonzalez J."/>
            <person name="Henrissat B."/>
            <person name="Kuo A."/>
            <person name="Liang C."/>
            <person name="Lipzen A."/>
            <person name="Lutzoni F."/>
            <person name="Magnuson J."/>
            <person name="Mondo S."/>
            <person name="Nolan M."/>
            <person name="Ohm R."/>
            <person name="Pangilinan J."/>
            <person name="Park H.-J."/>
            <person name="Ramirez L."/>
            <person name="Alfaro M."/>
            <person name="Sun H."/>
            <person name="Tritt A."/>
            <person name="Yoshinaga Y."/>
            <person name="Zwiers L.-H."/>
            <person name="Turgeon B."/>
            <person name="Goodwin S."/>
            <person name="Spatafora J."/>
            <person name="Crous P."/>
            <person name="Grigoriev I."/>
        </authorList>
    </citation>
    <scope>NUCLEOTIDE SEQUENCE</scope>
    <source>
        <strain evidence="12">CBS 279.74</strain>
    </source>
</reference>
<feature type="compositionally biased region" description="Polar residues" evidence="10">
    <location>
        <begin position="362"/>
        <end position="413"/>
    </location>
</feature>
<dbReference type="PROSITE" id="PS50048">
    <property type="entry name" value="ZN2_CY6_FUNGAL_2"/>
    <property type="match status" value="1"/>
</dbReference>
<evidence type="ECO:0000256" key="9">
    <source>
        <dbReference type="ARBA" id="ARBA00023242"/>
    </source>
</evidence>
<evidence type="ECO:0000256" key="6">
    <source>
        <dbReference type="ARBA" id="ARBA00023015"/>
    </source>
</evidence>
<dbReference type="CDD" id="cd00067">
    <property type="entry name" value="GAL4"/>
    <property type="match status" value="1"/>
</dbReference>
<dbReference type="PANTHER" id="PTHR47659">
    <property type="entry name" value="ZN(II)2CYS6 TRANSCRIPTION FACTOR (EUROFUNG)-RELATED"/>
    <property type="match status" value="1"/>
</dbReference>
<feature type="compositionally biased region" description="Basic and acidic residues" evidence="10">
    <location>
        <begin position="25"/>
        <end position="35"/>
    </location>
</feature>
<keyword evidence="4" id="KW-0479">Metal-binding</keyword>
<dbReference type="GO" id="GO:0006094">
    <property type="term" value="P:gluconeogenesis"/>
    <property type="evidence" value="ECO:0007669"/>
    <property type="project" value="UniProtKB-KW"/>
</dbReference>
<feature type="compositionally biased region" description="Polar residues" evidence="10">
    <location>
        <begin position="180"/>
        <end position="201"/>
    </location>
</feature>
<keyword evidence="5" id="KW-0862">Zinc</keyword>
<dbReference type="GO" id="GO:0008270">
    <property type="term" value="F:zinc ion binding"/>
    <property type="evidence" value="ECO:0007669"/>
    <property type="project" value="InterPro"/>
</dbReference>
<dbReference type="SMART" id="SM00066">
    <property type="entry name" value="GAL4"/>
    <property type="match status" value="1"/>
</dbReference>
<evidence type="ECO:0000256" key="3">
    <source>
        <dbReference type="ARBA" id="ARBA00022432"/>
    </source>
</evidence>
<evidence type="ECO:0000259" key="11">
    <source>
        <dbReference type="PROSITE" id="PS50048"/>
    </source>
</evidence>
<evidence type="ECO:0000256" key="7">
    <source>
        <dbReference type="ARBA" id="ARBA00023125"/>
    </source>
</evidence>
<feature type="region of interest" description="Disordered" evidence="10">
    <location>
        <begin position="154"/>
        <end position="221"/>
    </location>
</feature>
<feature type="region of interest" description="Disordered" evidence="10">
    <location>
        <begin position="1"/>
        <end position="60"/>
    </location>
</feature>
<keyword evidence="8" id="KW-0804">Transcription</keyword>
<dbReference type="SUPFAM" id="SSF57701">
    <property type="entry name" value="Zn2/Cys6 DNA-binding domain"/>
    <property type="match status" value="1"/>
</dbReference>
<keyword evidence="3" id="KW-0312">Gluconeogenesis</keyword>
<comment type="subcellular location">
    <subcellularLocation>
        <location evidence="1">Nucleus</location>
    </subcellularLocation>
</comment>
<dbReference type="GO" id="GO:0009267">
    <property type="term" value="P:cellular response to starvation"/>
    <property type="evidence" value="ECO:0007669"/>
    <property type="project" value="TreeGrafter"/>
</dbReference>
<evidence type="ECO:0000256" key="10">
    <source>
        <dbReference type="SAM" id="MobiDB-lite"/>
    </source>
</evidence>
<feature type="region of interest" description="Disordered" evidence="10">
    <location>
        <begin position="540"/>
        <end position="575"/>
    </location>
</feature>
<evidence type="ECO:0000256" key="5">
    <source>
        <dbReference type="ARBA" id="ARBA00022833"/>
    </source>
</evidence>
<dbReference type="EMBL" id="MU005765">
    <property type="protein sequence ID" value="KAF2713455.1"/>
    <property type="molecule type" value="Genomic_DNA"/>
</dbReference>